<dbReference type="Proteomes" id="UP000694397">
    <property type="component" value="Chromosome 16"/>
</dbReference>
<dbReference type="GeneID" id="108924422"/>
<organism evidence="6 7">
    <name type="scientific">Scleropages formosus</name>
    <name type="common">Asian bonytongue</name>
    <name type="synonym">Osteoglossum formosum</name>
    <dbReference type="NCBI Taxonomy" id="113540"/>
    <lineage>
        <taxon>Eukaryota</taxon>
        <taxon>Metazoa</taxon>
        <taxon>Chordata</taxon>
        <taxon>Craniata</taxon>
        <taxon>Vertebrata</taxon>
        <taxon>Euteleostomi</taxon>
        <taxon>Actinopterygii</taxon>
        <taxon>Neopterygii</taxon>
        <taxon>Teleostei</taxon>
        <taxon>Osteoglossocephala</taxon>
        <taxon>Osteoglossomorpha</taxon>
        <taxon>Osteoglossiformes</taxon>
        <taxon>Osteoglossidae</taxon>
        <taxon>Scleropages</taxon>
    </lineage>
</organism>
<proteinExistence type="inferred from homology"/>
<dbReference type="InterPro" id="IPR021346">
    <property type="entry name" value="Tma16"/>
</dbReference>
<evidence type="ECO:0000256" key="1">
    <source>
        <dbReference type="ARBA" id="ARBA00020047"/>
    </source>
</evidence>
<dbReference type="RefSeq" id="XP_018591266.1">
    <property type="nucleotide sequence ID" value="XM_018735750.1"/>
</dbReference>
<evidence type="ECO:0000256" key="4">
    <source>
        <dbReference type="ARBA" id="ARBA00034132"/>
    </source>
</evidence>
<sequence length="267" mass="30315">MLFKTAQETLPGDIQTFIRIAELLSVSSAPAEQKLGRTASGLPLYSTCNWENIHRFFSDMPKAQKGKVVEKKKVIHPYSRKAGYLAREAAKQERKDRQKNEKALKLDVIGKKLLWFQDQLDPSKAEYTKQDACELIERYLHRFDSELEQIELANSIKGRKGRLHGSRENVIKQTIERERALYEGSGFEIPDIINTKHLRTFREWTGDLKKLPNIKMRKLSSESLTGTQKDAEESLPEDMEEDTTGGGSDVESEESSVSPGKAAEDNS</sequence>
<evidence type="ECO:0000313" key="7">
    <source>
        <dbReference type="Proteomes" id="UP000694397"/>
    </source>
</evidence>
<dbReference type="FunFam" id="1.20.1440.170:FF:000001">
    <property type="entry name" value="Translation machinery-associated 16 homolog"/>
    <property type="match status" value="1"/>
</dbReference>
<dbReference type="OrthoDB" id="270284at2759"/>
<evidence type="ECO:0000313" key="6">
    <source>
        <dbReference type="Ensembl" id="ENSSFOP00015022023.1"/>
    </source>
</evidence>
<protein>
    <recommendedName>
        <fullName evidence="1">Translation machinery-associated protein 16</fullName>
    </recommendedName>
</protein>
<dbReference type="KEGG" id="sfm:108924422"/>
<evidence type="ECO:0000256" key="2">
    <source>
        <dbReference type="ARBA" id="ARBA00034079"/>
    </source>
</evidence>
<evidence type="ECO:0000256" key="3">
    <source>
        <dbReference type="ARBA" id="ARBA00034127"/>
    </source>
</evidence>
<dbReference type="GO" id="GO:0005634">
    <property type="term" value="C:nucleus"/>
    <property type="evidence" value="ECO:0007669"/>
    <property type="project" value="TreeGrafter"/>
</dbReference>
<name>A0A8C9RSE4_SCLFO</name>
<dbReference type="CTD" id="55319"/>
<feature type="compositionally biased region" description="Acidic residues" evidence="5">
    <location>
        <begin position="233"/>
        <end position="243"/>
    </location>
</feature>
<reference evidence="6 7" key="1">
    <citation type="submission" date="2019-04" db="EMBL/GenBank/DDBJ databases">
        <authorList>
            <consortium name="Wellcome Sanger Institute Data Sharing"/>
        </authorList>
    </citation>
    <scope>NUCLEOTIDE SEQUENCE [LARGE SCALE GENOMIC DNA]</scope>
</reference>
<dbReference type="AlphaFoldDB" id="A0A8C9RSE4"/>
<comment type="similarity">
    <text evidence="3">Belongs to the TMA16 family.</text>
</comment>
<comment type="function">
    <text evidence="2">Involved in the biogenesis of the 60S ribosomal subunit in the nucleus.</text>
</comment>
<comment type="subunit">
    <text evidence="4">Associates with pre-60S ribosomal particles.</text>
</comment>
<reference evidence="6" key="3">
    <citation type="submission" date="2025-09" db="UniProtKB">
        <authorList>
            <consortium name="Ensembl"/>
        </authorList>
    </citation>
    <scope>IDENTIFICATION</scope>
</reference>
<dbReference type="Pfam" id="PF11176">
    <property type="entry name" value="Tma16"/>
    <property type="match status" value="1"/>
</dbReference>
<dbReference type="Gene3D" id="1.20.1440.170">
    <property type="entry name" value="Translation machinery-associated protein 16-like"/>
    <property type="match status" value="1"/>
</dbReference>
<feature type="region of interest" description="Disordered" evidence="5">
    <location>
        <begin position="219"/>
        <end position="267"/>
    </location>
</feature>
<dbReference type="PANTHER" id="PTHR13349">
    <property type="entry name" value="TRANSLATION MACHINERY-ASSOCIATED PROTEIN 16"/>
    <property type="match status" value="1"/>
</dbReference>
<dbReference type="PANTHER" id="PTHR13349:SF2">
    <property type="entry name" value="TRANSLATION MACHINERY-ASSOCIATED PROTEIN 16"/>
    <property type="match status" value="1"/>
</dbReference>
<reference evidence="6" key="2">
    <citation type="submission" date="2025-08" db="UniProtKB">
        <authorList>
            <consortium name="Ensembl"/>
        </authorList>
    </citation>
    <scope>IDENTIFICATION</scope>
</reference>
<evidence type="ECO:0000256" key="5">
    <source>
        <dbReference type="SAM" id="MobiDB-lite"/>
    </source>
</evidence>
<dbReference type="Ensembl" id="ENSSFOT00015022269.2">
    <property type="protein sequence ID" value="ENSSFOP00015022023.1"/>
    <property type="gene ID" value="ENSSFOG00015014181.2"/>
</dbReference>
<gene>
    <name evidence="6" type="primary">TMA16</name>
    <name evidence="6" type="synonym">tma16</name>
</gene>
<dbReference type="InterPro" id="IPR038356">
    <property type="entry name" value="Tma16_sf"/>
</dbReference>
<dbReference type="GeneTree" id="ENSGT00390000004179"/>
<keyword evidence="7" id="KW-1185">Reference proteome</keyword>
<accession>A0A8C9RSE4</accession>